<evidence type="ECO:0000313" key="3">
    <source>
        <dbReference type="Proteomes" id="UP001454036"/>
    </source>
</evidence>
<evidence type="ECO:0000256" key="1">
    <source>
        <dbReference type="SAM" id="SignalP"/>
    </source>
</evidence>
<dbReference type="EMBL" id="BAABME010000844">
    <property type="protein sequence ID" value="GAA0145882.1"/>
    <property type="molecule type" value="Genomic_DNA"/>
</dbReference>
<gene>
    <name evidence="2" type="ORF">LIER_05962</name>
</gene>
<comment type="caution">
    <text evidence="2">The sequence shown here is derived from an EMBL/GenBank/DDBJ whole genome shotgun (WGS) entry which is preliminary data.</text>
</comment>
<reference evidence="2 3" key="1">
    <citation type="submission" date="2024-01" db="EMBL/GenBank/DDBJ databases">
        <title>The complete chloroplast genome sequence of Lithospermum erythrorhizon: insights into the phylogenetic relationship among Boraginaceae species and the maternal lineages of purple gromwells.</title>
        <authorList>
            <person name="Okada T."/>
            <person name="Watanabe K."/>
        </authorList>
    </citation>
    <scope>NUCLEOTIDE SEQUENCE [LARGE SCALE GENOMIC DNA]</scope>
</reference>
<proteinExistence type="predicted"/>
<organism evidence="2 3">
    <name type="scientific">Lithospermum erythrorhizon</name>
    <name type="common">Purple gromwell</name>
    <name type="synonym">Lithospermum officinale var. erythrorhizon</name>
    <dbReference type="NCBI Taxonomy" id="34254"/>
    <lineage>
        <taxon>Eukaryota</taxon>
        <taxon>Viridiplantae</taxon>
        <taxon>Streptophyta</taxon>
        <taxon>Embryophyta</taxon>
        <taxon>Tracheophyta</taxon>
        <taxon>Spermatophyta</taxon>
        <taxon>Magnoliopsida</taxon>
        <taxon>eudicotyledons</taxon>
        <taxon>Gunneridae</taxon>
        <taxon>Pentapetalae</taxon>
        <taxon>asterids</taxon>
        <taxon>lamiids</taxon>
        <taxon>Boraginales</taxon>
        <taxon>Boraginaceae</taxon>
        <taxon>Boraginoideae</taxon>
        <taxon>Lithospermeae</taxon>
        <taxon>Lithospermum</taxon>
    </lineage>
</organism>
<keyword evidence="1" id="KW-0732">Signal</keyword>
<accession>A0AAV3P2J4</accession>
<evidence type="ECO:0000313" key="2">
    <source>
        <dbReference type="EMBL" id="GAA0145882.1"/>
    </source>
</evidence>
<protein>
    <submittedName>
        <fullName evidence="2">Uncharacterized protein</fullName>
    </submittedName>
</protein>
<sequence>MRSGVALADRVLSLCLPLTFLLLLPRMSKCPWLSEIAPSSGDDVHTEVVDTGEFSDSMITEVADADASGDEAQTEVVDVEESADCIAMEVAGAEFSWAELCSFVEDKSYEALLAEEDDIMASFEAFMRFNKLDLSTQCEGSKTVFSMARHVRDSQCGVVPLEVHARLLACFLSLLANFDPLSQIV</sequence>
<dbReference type="Proteomes" id="UP001454036">
    <property type="component" value="Unassembled WGS sequence"/>
</dbReference>
<name>A0AAV3P2J4_LITER</name>
<feature type="signal peptide" evidence="1">
    <location>
        <begin position="1"/>
        <end position="30"/>
    </location>
</feature>
<feature type="chain" id="PRO_5043842314" evidence="1">
    <location>
        <begin position="31"/>
        <end position="185"/>
    </location>
</feature>
<keyword evidence="3" id="KW-1185">Reference proteome</keyword>
<dbReference type="AlphaFoldDB" id="A0AAV3P2J4"/>